<dbReference type="EMBL" id="JBEPNW010000002">
    <property type="protein sequence ID" value="MET3867249.1"/>
    <property type="molecule type" value="Genomic_DNA"/>
</dbReference>
<dbReference type="RefSeq" id="WP_281068120.1">
    <property type="nucleotide sequence ID" value="NZ_JBEPNV010000001.1"/>
</dbReference>
<proteinExistence type="predicted"/>
<accession>A0ABV2NL68</accession>
<evidence type="ECO:0000313" key="2">
    <source>
        <dbReference type="Proteomes" id="UP001549119"/>
    </source>
</evidence>
<keyword evidence="2" id="KW-1185">Reference proteome</keyword>
<comment type="caution">
    <text evidence="1">The sequence shown here is derived from an EMBL/GenBank/DDBJ whole genome shotgun (WGS) entry which is preliminary data.</text>
</comment>
<dbReference type="Proteomes" id="UP001549119">
    <property type="component" value="Unassembled WGS sequence"/>
</dbReference>
<evidence type="ECO:0008006" key="3">
    <source>
        <dbReference type="Google" id="ProtNLM"/>
    </source>
</evidence>
<organism evidence="1 2">
    <name type="scientific">Methylobacterium radiotolerans</name>
    <dbReference type="NCBI Taxonomy" id="31998"/>
    <lineage>
        <taxon>Bacteria</taxon>
        <taxon>Pseudomonadati</taxon>
        <taxon>Pseudomonadota</taxon>
        <taxon>Alphaproteobacteria</taxon>
        <taxon>Hyphomicrobiales</taxon>
        <taxon>Methylobacteriaceae</taxon>
        <taxon>Methylobacterium</taxon>
    </lineage>
</organism>
<sequence length="40" mass="4626">MDPLTPIRLTVWWWAMAAGIPMLGAELAKEVWGPMPVWRF</sequence>
<protein>
    <recommendedName>
        <fullName evidence="3">EamA family transporter</fullName>
    </recommendedName>
</protein>
<gene>
    <name evidence="1" type="ORF">ABIC20_004558</name>
</gene>
<evidence type="ECO:0000313" key="1">
    <source>
        <dbReference type="EMBL" id="MET3867249.1"/>
    </source>
</evidence>
<reference evidence="1 2" key="1">
    <citation type="submission" date="2024-06" db="EMBL/GenBank/DDBJ databases">
        <title>Genomics of switchgrass bacterial isolates.</title>
        <authorList>
            <person name="Shade A."/>
        </authorList>
    </citation>
    <scope>NUCLEOTIDE SEQUENCE [LARGE SCALE GENOMIC DNA]</scope>
    <source>
        <strain evidence="1 2">PvP084</strain>
    </source>
</reference>
<name>A0ABV2NL68_9HYPH</name>